<evidence type="ECO:0000313" key="3">
    <source>
        <dbReference type="Proteomes" id="UP000831817"/>
    </source>
</evidence>
<feature type="region of interest" description="Disordered" evidence="1">
    <location>
        <begin position="1"/>
        <end position="24"/>
    </location>
</feature>
<sequence>MISDQPSISKVRRIQPAGGNPAGEMKATYIVTGVFDYNLHLSCPPRAWENWQIIQVHNWPFKTGAGDALQAMRKTL</sequence>
<protein>
    <submittedName>
        <fullName evidence="2">Uncharacterized protein</fullName>
    </submittedName>
</protein>
<name>A0ABN6PCU2_9EURY</name>
<gene>
    <name evidence="2" type="ORF">MTTB_07330</name>
</gene>
<dbReference type="GeneID" id="71965253"/>
<dbReference type="RefSeq" id="WP_248565176.1">
    <property type="nucleotide sequence ID" value="NZ_AP025698.1"/>
</dbReference>
<organism evidence="2 3">
    <name type="scientific">Methanothermobacter tenebrarum</name>
    <dbReference type="NCBI Taxonomy" id="680118"/>
    <lineage>
        <taxon>Archaea</taxon>
        <taxon>Methanobacteriati</taxon>
        <taxon>Methanobacteriota</taxon>
        <taxon>Methanomada group</taxon>
        <taxon>Methanobacteria</taxon>
        <taxon>Methanobacteriales</taxon>
        <taxon>Methanobacteriaceae</taxon>
        <taxon>Methanothermobacter</taxon>
    </lineage>
</organism>
<evidence type="ECO:0000313" key="2">
    <source>
        <dbReference type="EMBL" id="BDH79354.1"/>
    </source>
</evidence>
<dbReference type="Proteomes" id="UP000831817">
    <property type="component" value="Chromosome"/>
</dbReference>
<accession>A0ABN6PCU2</accession>
<reference evidence="2 3" key="1">
    <citation type="submission" date="2022-04" db="EMBL/GenBank/DDBJ databases">
        <title>Complete genome of Methanothermobacter tenebrarum strain RMAS.</title>
        <authorList>
            <person name="Nakamura K."/>
            <person name="Oshima K."/>
            <person name="Hattori M."/>
            <person name="Kamagata Y."/>
            <person name="Takamizawa K."/>
        </authorList>
    </citation>
    <scope>NUCLEOTIDE SEQUENCE [LARGE SCALE GENOMIC DNA]</scope>
    <source>
        <strain evidence="2 3">RMAS</strain>
    </source>
</reference>
<proteinExistence type="predicted"/>
<dbReference type="EMBL" id="AP025698">
    <property type="protein sequence ID" value="BDH79354.1"/>
    <property type="molecule type" value="Genomic_DNA"/>
</dbReference>
<keyword evidence="3" id="KW-1185">Reference proteome</keyword>
<evidence type="ECO:0000256" key="1">
    <source>
        <dbReference type="SAM" id="MobiDB-lite"/>
    </source>
</evidence>